<reference evidence="5" key="1">
    <citation type="submission" date="2021-02" db="EMBL/GenBank/DDBJ databases">
        <authorList>
            <person name="Nowell W R."/>
        </authorList>
    </citation>
    <scope>NUCLEOTIDE SEQUENCE</scope>
</reference>
<feature type="domain" description="Protein kinase" evidence="4">
    <location>
        <begin position="428"/>
        <end position="685"/>
    </location>
</feature>
<proteinExistence type="predicted"/>
<evidence type="ECO:0000256" key="1">
    <source>
        <dbReference type="ARBA" id="ARBA00022737"/>
    </source>
</evidence>
<gene>
    <name evidence="5" type="ORF">KQP761_LOCUS12555</name>
</gene>
<dbReference type="SUPFAM" id="SSF141571">
    <property type="entry name" value="Pentapeptide repeat-like"/>
    <property type="match status" value="2"/>
</dbReference>
<evidence type="ECO:0000313" key="6">
    <source>
        <dbReference type="Proteomes" id="UP000663834"/>
    </source>
</evidence>
<dbReference type="Gene3D" id="2.160.20.80">
    <property type="entry name" value="E3 ubiquitin-protein ligase SopA"/>
    <property type="match status" value="2"/>
</dbReference>
<sequence length="811" mass="92695">MVTEEKAIQTNEHHHRQHRRHLGLTTQRTFQFISSLIIPLVLGIFTVVITFHQQKMTREQRLEDLNESRHQRLEDFRESREQRQLEEKTPNRSNEFQRQLATDRYRDELLVAYINDMATLLENSNGSLTADKVTATVARAKTLTVFRQLDAQRNIQIVRFLYEAEQLTEIHKNSSLDLSTAKFRDIDFRDAAINEKQLRQLSLIGIFLSNATFMGIEMEHNNFAHTQFNSVNFLLSHLNNVNFSSTSFDNANFSFTQMDTVNFAFATLKNINFSSSKLKNVNFSNSLLFNCNFSSSFLSHIEFSSARLDSVKFISTKLHDANFFMAPLLNTNLSLAQLNSIESSPSEFIHADFSFALLFNVTFSHSTLIDVKFVSAELDKVSFSNVGLRNADFSYAILASTSFMRARIVCTCFEQITAIAADFNGASLGTSKFISSNLKHAIFRDANVVEVDFSGANLYKVNFSRTKISENQLQSALSIQDLLSDNKEHLHDKNLINNGHADCSIALVISWILQIGSVTTMMYDNNNTNCRFTLQSLATGAAMLQCISLSNKWNSNSWPYSKAILSAIKLIDFGLTHDELFASDIEINIPVRYAAPEILRSRGRSNYSERSDVYSFAVLMWEACSFGKMPYGEIYDEEEVFKQKLHGKILTRPDKCDPNLWKLMIVCWNDRFHDRLTFNMIHKQLKSIQNVQPSSSSLLANSMLLSLSSSVVEEHPCLFAIIYEHCHDCHLRYTDYDSHLDSCPEKILVCFKCGKQYRRTIYDNHINTCVDKFKLINTSQPMSSSNSFEASVTSFHIKILCECNEVFLNVE</sequence>
<keyword evidence="1" id="KW-0677">Repeat</keyword>
<dbReference type="Proteomes" id="UP000663834">
    <property type="component" value="Unassembled WGS sequence"/>
</dbReference>
<feature type="region of interest" description="Disordered" evidence="2">
    <location>
        <begin position="76"/>
        <end position="95"/>
    </location>
</feature>
<accession>A0A815QCU5</accession>
<dbReference type="Gene3D" id="1.10.510.10">
    <property type="entry name" value="Transferase(Phosphotransferase) domain 1"/>
    <property type="match status" value="1"/>
</dbReference>
<evidence type="ECO:0000259" key="4">
    <source>
        <dbReference type="PROSITE" id="PS50011"/>
    </source>
</evidence>
<dbReference type="InterPro" id="IPR001245">
    <property type="entry name" value="Ser-Thr/Tyr_kinase_cat_dom"/>
</dbReference>
<keyword evidence="3" id="KW-1133">Transmembrane helix</keyword>
<evidence type="ECO:0000256" key="2">
    <source>
        <dbReference type="SAM" id="MobiDB-lite"/>
    </source>
</evidence>
<dbReference type="Pfam" id="PF00805">
    <property type="entry name" value="Pentapeptide"/>
    <property type="match status" value="3"/>
</dbReference>
<feature type="compositionally biased region" description="Basic and acidic residues" evidence="2">
    <location>
        <begin position="76"/>
        <end position="90"/>
    </location>
</feature>
<dbReference type="InterPro" id="IPR011009">
    <property type="entry name" value="Kinase-like_dom_sf"/>
</dbReference>
<feature type="transmembrane region" description="Helical" evidence="3">
    <location>
        <begin position="30"/>
        <end position="51"/>
    </location>
</feature>
<evidence type="ECO:0000313" key="5">
    <source>
        <dbReference type="EMBL" id="CAF1461611.1"/>
    </source>
</evidence>
<feature type="region of interest" description="Disordered" evidence="2">
    <location>
        <begin position="1"/>
        <end position="20"/>
    </location>
</feature>
<comment type="caution">
    <text evidence="5">The sequence shown here is derived from an EMBL/GenBank/DDBJ whole genome shotgun (WGS) entry which is preliminary data.</text>
</comment>
<name>A0A815QCU5_9BILA</name>
<dbReference type="Pfam" id="PF07714">
    <property type="entry name" value="PK_Tyr_Ser-Thr"/>
    <property type="match status" value="1"/>
</dbReference>
<dbReference type="SUPFAM" id="SSF56112">
    <property type="entry name" value="Protein kinase-like (PK-like)"/>
    <property type="match status" value="1"/>
</dbReference>
<keyword evidence="3" id="KW-0472">Membrane</keyword>
<dbReference type="GO" id="GO:0004672">
    <property type="term" value="F:protein kinase activity"/>
    <property type="evidence" value="ECO:0007669"/>
    <property type="project" value="InterPro"/>
</dbReference>
<dbReference type="InterPro" id="IPR000719">
    <property type="entry name" value="Prot_kinase_dom"/>
</dbReference>
<dbReference type="OrthoDB" id="9989223at2759"/>
<dbReference type="EMBL" id="CAJNOW010005750">
    <property type="protein sequence ID" value="CAF1461611.1"/>
    <property type="molecule type" value="Genomic_DNA"/>
</dbReference>
<dbReference type="GO" id="GO:0005524">
    <property type="term" value="F:ATP binding"/>
    <property type="evidence" value="ECO:0007669"/>
    <property type="project" value="InterPro"/>
</dbReference>
<dbReference type="PANTHER" id="PTHR47485">
    <property type="entry name" value="THYLAKOID LUMENAL 17.4 KDA PROTEIN, CHLOROPLASTIC"/>
    <property type="match status" value="1"/>
</dbReference>
<dbReference type="InterPro" id="IPR001646">
    <property type="entry name" value="5peptide_repeat"/>
</dbReference>
<dbReference type="PANTHER" id="PTHR47485:SF1">
    <property type="entry name" value="THYLAKOID LUMENAL 17.4 KDA PROTEIN, CHLOROPLASTIC"/>
    <property type="match status" value="1"/>
</dbReference>
<dbReference type="PROSITE" id="PS50011">
    <property type="entry name" value="PROTEIN_KINASE_DOM"/>
    <property type="match status" value="1"/>
</dbReference>
<protein>
    <recommendedName>
        <fullName evidence="4">Protein kinase domain-containing protein</fullName>
    </recommendedName>
</protein>
<organism evidence="5 6">
    <name type="scientific">Rotaria magnacalcarata</name>
    <dbReference type="NCBI Taxonomy" id="392030"/>
    <lineage>
        <taxon>Eukaryota</taxon>
        <taxon>Metazoa</taxon>
        <taxon>Spiralia</taxon>
        <taxon>Gnathifera</taxon>
        <taxon>Rotifera</taxon>
        <taxon>Eurotatoria</taxon>
        <taxon>Bdelloidea</taxon>
        <taxon>Philodinida</taxon>
        <taxon>Philodinidae</taxon>
        <taxon>Rotaria</taxon>
    </lineage>
</organism>
<dbReference type="AlphaFoldDB" id="A0A815QCU5"/>
<keyword evidence="3" id="KW-0812">Transmembrane</keyword>
<evidence type="ECO:0000256" key="3">
    <source>
        <dbReference type="SAM" id="Phobius"/>
    </source>
</evidence>